<dbReference type="SUPFAM" id="SSF56059">
    <property type="entry name" value="Glutathione synthetase ATP-binding domain-like"/>
    <property type="match status" value="1"/>
</dbReference>
<feature type="domain" description="Pyruvate phosphate dikinase AMP/ATP-binding" evidence="1">
    <location>
        <begin position="298"/>
        <end position="681"/>
    </location>
</feature>
<organism evidence="2 3">
    <name type="scientific">Allochromatium humboldtianum</name>
    <dbReference type="NCBI Taxonomy" id="504901"/>
    <lineage>
        <taxon>Bacteria</taxon>
        <taxon>Pseudomonadati</taxon>
        <taxon>Pseudomonadota</taxon>
        <taxon>Gammaproteobacteria</taxon>
        <taxon>Chromatiales</taxon>
        <taxon>Chromatiaceae</taxon>
        <taxon>Allochromatium</taxon>
    </lineage>
</organism>
<sequence length="874" mass="99001">MRVHRTAPESVSTGLPGLDSVLDGLRIGDNVVWRIEEIEDYRRFVTPFVDAAAARERSIIYLRFGHHAPLIAPGPHIRIIKIDALRGFEAFTRHVYRLITDHGRGAFYVFDCLSDLLSAWATDLMVGNLFRVVCPYLYELDTVAYFGLLAHRHSHTTMAHIRATTQVLIDVRRADEARYVQPVKVWQRQSPTMFLPHIREDGRFVPVIDSWNATRLQVDLERRRGETAQRQLDYWDRLFLEAANAVAGEADETQQGAVLERLYQAMIGRDERLIDLARRYLSLRDLLAIRARMIGSGYLGGKAVGMLLARQILCRQDPALWARHLEPHDSFYLGSDVYYSFLVHNGWWPRIMRQRTPEGYFSEARSLRDDMRRGRLPDEVRLELARMLDYFGQYPLLVRSSSLLEDGFGNAFAGKYESVFCVNQGSPEQRLAALESAICEVFASTMSDDALVYRRQRGLEDLEEPMALLLQRVSGRYHGHRYFPDAAGVGVSRNAFVWDAGLDPAAGMVRLVMGLGTRAVDRIEGDHACVVALDQPHKRPFRDADDARRFSQHELDLLDIDQNRLCTVSVRQLVKSGLDLPLRWCAELDREASERARERPGQTAPDPVWRLTFAPLLRHTDCVPLLRRLLQTLETAYDYPVDVEFTLHLDEAGTPTFNLVQCRPLQTLGVGQRVEMPDEVPEHRLLFASDGHFMGGNIDQPIERVIQVDGPRYSALTQSEKFAVARLVGRFNRRIDSRDDCPTLLIGPGRWGSSTPELGVPIRFADISQVAILAEVAELGGGLVPDLSFGSHFFQDLVESRIAYVALFPHARGGRYRPEWLDALPEHTRLPLPEDADEPLTPAVAAAIRVWDVRGCGLRVAADILSQRLVCYAT</sequence>
<dbReference type="EMBL" id="JABZEO010000003">
    <property type="protein sequence ID" value="NVZ08931.1"/>
    <property type="molecule type" value="Genomic_DNA"/>
</dbReference>
<protein>
    <submittedName>
        <fullName evidence="2">Phosphoenolpyruvate synthase</fullName>
    </submittedName>
</protein>
<dbReference type="InterPro" id="IPR013815">
    <property type="entry name" value="ATP_grasp_subdomain_1"/>
</dbReference>
<evidence type="ECO:0000313" key="3">
    <source>
        <dbReference type="Proteomes" id="UP000592294"/>
    </source>
</evidence>
<dbReference type="Pfam" id="PF01326">
    <property type="entry name" value="PPDK_N"/>
    <property type="match status" value="1"/>
</dbReference>
<dbReference type="AlphaFoldDB" id="A0A850RH61"/>
<reference evidence="2 3" key="1">
    <citation type="submission" date="2020-06" db="EMBL/GenBank/DDBJ databases">
        <title>Whole-genome sequence of Allochromatium humboldtianum DSM 21881, type strain.</title>
        <authorList>
            <person name="Kyndt J.A."/>
            <person name="Meyer T.E."/>
        </authorList>
    </citation>
    <scope>NUCLEOTIDE SEQUENCE [LARGE SCALE GENOMIC DNA]</scope>
    <source>
        <strain evidence="2 3">DSM 21881</strain>
    </source>
</reference>
<proteinExistence type="predicted"/>
<dbReference type="GO" id="GO:0016301">
    <property type="term" value="F:kinase activity"/>
    <property type="evidence" value="ECO:0007669"/>
    <property type="project" value="InterPro"/>
</dbReference>
<name>A0A850RH61_9GAMM</name>
<evidence type="ECO:0000313" key="2">
    <source>
        <dbReference type="EMBL" id="NVZ08931.1"/>
    </source>
</evidence>
<dbReference type="InterPro" id="IPR002192">
    <property type="entry name" value="PPDK_AMP/ATP-bd"/>
</dbReference>
<dbReference type="Gene3D" id="3.30.1490.20">
    <property type="entry name" value="ATP-grasp fold, A domain"/>
    <property type="match status" value="1"/>
</dbReference>
<keyword evidence="3" id="KW-1185">Reference proteome</keyword>
<gene>
    <name evidence="2" type="ORF">HW932_06615</name>
</gene>
<comment type="caution">
    <text evidence="2">The sequence shown here is derived from an EMBL/GenBank/DDBJ whole genome shotgun (WGS) entry which is preliminary data.</text>
</comment>
<dbReference type="Proteomes" id="UP000592294">
    <property type="component" value="Unassembled WGS sequence"/>
</dbReference>
<dbReference type="GO" id="GO:0005524">
    <property type="term" value="F:ATP binding"/>
    <property type="evidence" value="ECO:0007669"/>
    <property type="project" value="InterPro"/>
</dbReference>
<accession>A0A850RH61</accession>
<keyword evidence="2" id="KW-0670">Pyruvate</keyword>
<evidence type="ECO:0000259" key="1">
    <source>
        <dbReference type="Pfam" id="PF01326"/>
    </source>
</evidence>